<dbReference type="EMBL" id="SJPI01000004">
    <property type="protein sequence ID" value="TWT48101.1"/>
    <property type="molecule type" value="Genomic_DNA"/>
</dbReference>
<name>A0A5C5WDD6_9BACT</name>
<dbReference type="InterPro" id="IPR037171">
    <property type="entry name" value="NagB/RpiA_transferase-like"/>
</dbReference>
<comment type="caution">
    <text evidence="1">The sequence shown here is derived from an EMBL/GenBank/DDBJ whole genome shotgun (WGS) entry which is preliminary data.</text>
</comment>
<dbReference type="OrthoDB" id="9791139at2"/>
<proteinExistence type="predicted"/>
<protein>
    <submittedName>
        <fullName evidence="1">Glucosamine-6-phosphate deaminase</fullName>
    </submittedName>
</protein>
<accession>A0A5C5WDD6</accession>
<dbReference type="Proteomes" id="UP000316598">
    <property type="component" value="Unassembled WGS sequence"/>
</dbReference>
<evidence type="ECO:0000313" key="1">
    <source>
        <dbReference type="EMBL" id="TWT48101.1"/>
    </source>
</evidence>
<evidence type="ECO:0000313" key="2">
    <source>
        <dbReference type="Proteomes" id="UP000316598"/>
    </source>
</evidence>
<sequence>MTRPLSKIAPSWWDYTTLDPTLLADAAKLSAEDLSSMSRPGFSVRIIDTLEEFYLAEALEYINAWKQSTDDRPTGICGPIGPTEQLPLVARLVNDLEIDIRAAHFWGMDEWVDEHGKPVSIEHPLSFAKADMEMCFNKINPKLRMPDSHLHFPAGDLDAYSKTFDEIDCLVMQGGQGEVKHWAFNDPPKREGEHLNAPPSAAEYRQLKTRVTDLHPMTIIQNARTSGGGQVALVPTQAATVGPVETWKSKCVSIWQAGMHDNPFGIRLTTLMISQGIADASVPMSLLAEHDDVCFTLLRSGIGVCETEMH</sequence>
<keyword evidence="2" id="KW-1185">Reference proteome</keyword>
<dbReference type="Gene3D" id="3.40.50.1360">
    <property type="match status" value="1"/>
</dbReference>
<reference evidence="1 2" key="1">
    <citation type="submission" date="2019-02" db="EMBL/GenBank/DDBJ databases">
        <title>Deep-cultivation of Planctomycetes and their phenomic and genomic characterization uncovers novel biology.</title>
        <authorList>
            <person name="Wiegand S."/>
            <person name="Jogler M."/>
            <person name="Boedeker C."/>
            <person name="Pinto D."/>
            <person name="Vollmers J."/>
            <person name="Rivas-Marin E."/>
            <person name="Kohn T."/>
            <person name="Peeters S.H."/>
            <person name="Heuer A."/>
            <person name="Rast P."/>
            <person name="Oberbeckmann S."/>
            <person name="Bunk B."/>
            <person name="Jeske O."/>
            <person name="Meyerdierks A."/>
            <person name="Storesund J.E."/>
            <person name="Kallscheuer N."/>
            <person name="Luecker S."/>
            <person name="Lage O.M."/>
            <person name="Pohl T."/>
            <person name="Merkel B.J."/>
            <person name="Hornburger P."/>
            <person name="Mueller R.-W."/>
            <person name="Bruemmer F."/>
            <person name="Labrenz M."/>
            <person name="Spormann A.M."/>
            <person name="Op Den Camp H."/>
            <person name="Overmann J."/>
            <person name="Amann R."/>
            <person name="Jetten M.S.M."/>
            <person name="Mascher T."/>
            <person name="Medema M.H."/>
            <person name="Devos D.P."/>
            <person name="Kaster A.-K."/>
            <person name="Ovreas L."/>
            <person name="Rohde M."/>
            <person name="Galperin M.Y."/>
            <person name="Jogler C."/>
        </authorList>
    </citation>
    <scope>NUCLEOTIDE SEQUENCE [LARGE SCALE GENOMIC DNA]</scope>
    <source>
        <strain evidence="1 2">Pla22</strain>
    </source>
</reference>
<gene>
    <name evidence="1" type="ORF">Pla22_51020</name>
</gene>
<dbReference type="SUPFAM" id="SSF100950">
    <property type="entry name" value="NagB/RpiA/CoA transferase-like"/>
    <property type="match status" value="1"/>
</dbReference>
<dbReference type="AlphaFoldDB" id="A0A5C5WDD6"/>
<dbReference type="RefSeq" id="WP_146517509.1">
    <property type="nucleotide sequence ID" value="NZ_SJPI01000004.1"/>
</dbReference>
<organism evidence="1 2">
    <name type="scientific">Rubripirellula amarantea</name>
    <dbReference type="NCBI Taxonomy" id="2527999"/>
    <lineage>
        <taxon>Bacteria</taxon>
        <taxon>Pseudomonadati</taxon>
        <taxon>Planctomycetota</taxon>
        <taxon>Planctomycetia</taxon>
        <taxon>Pirellulales</taxon>
        <taxon>Pirellulaceae</taxon>
        <taxon>Rubripirellula</taxon>
    </lineage>
</organism>